<reference evidence="2 3" key="1">
    <citation type="submission" date="2018-12" db="EMBL/GenBank/DDBJ databases">
        <authorList>
            <person name="Li S."/>
            <person name="Yang R."/>
            <person name="Chen G."/>
            <person name="Zou L."/>
            <person name="Zhang C."/>
            <person name="Chen Y."/>
            <person name="Liu Z."/>
            <person name="Li Y."/>
            <person name="Yan Y."/>
            <person name="Huang M."/>
            <person name="Chen T."/>
        </authorList>
    </citation>
    <scope>NUCLEOTIDE SEQUENCE [LARGE SCALE GENOMIC DNA]</scope>
    <source>
        <strain evidence="2 3">2014</strain>
    </source>
</reference>
<dbReference type="InterPro" id="IPR021427">
    <property type="entry name" value="DUF3077"/>
</dbReference>
<evidence type="ECO:0000313" key="3">
    <source>
        <dbReference type="Proteomes" id="UP000272622"/>
    </source>
</evidence>
<gene>
    <name evidence="2" type="ORF">EI693_16995</name>
</gene>
<protein>
    <submittedName>
        <fullName evidence="2">DUF3077 domain-containing protein</fullName>
    </submittedName>
</protein>
<name>A0ABN5THT0_9PSED</name>
<evidence type="ECO:0000256" key="1">
    <source>
        <dbReference type="SAM" id="MobiDB-lite"/>
    </source>
</evidence>
<dbReference type="Pfam" id="PF11275">
    <property type="entry name" value="DUF3077"/>
    <property type="match status" value="1"/>
</dbReference>
<organism evidence="2 3">
    <name type="scientific">Pseudomonas oryziphila</name>
    <dbReference type="NCBI Taxonomy" id="2894079"/>
    <lineage>
        <taxon>Bacteria</taxon>
        <taxon>Pseudomonadati</taxon>
        <taxon>Pseudomonadota</taxon>
        <taxon>Gammaproteobacteria</taxon>
        <taxon>Pseudomonadales</taxon>
        <taxon>Pseudomonadaceae</taxon>
        <taxon>Pseudomonas</taxon>
    </lineage>
</organism>
<sequence length="121" mass="13059">MMFTDQAPRRSRGRRRSGMDKESQTPRIKQLATTGVGHFGEGGEAGVQAPLFRVVPGHPLDHAVEQATVLMCAVHKISDLAMVETDNLPTLLTAMHYLSGMAKALVQDANHGLMAPALRGE</sequence>
<proteinExistence type="predicted"/>
<dbReference type="EMBL" id="CP034337">
    <property type="protein sequence ID" value="AZL74679.1"/>
    <property type="molecule type" value="Genomic_DNA"/>
</dbReference>
<evidence type="ECO:0000313" key="2">
    <source>
        <dbReference type="EMBL" id="AZL74679.1"/>
    </source>
</evidence>
<dbReference type="Proteomes" id="UP000272622">
    <property type="component" value="Chromosome"/>
</dbReference>
<accession>A0ABN5THT0</accession>
<feature type="region of interest" description="Disordered" evidence="1">
    <location>
        <begin position="1"/>
        <end position="29"/>
    </location>
</feature>
<keyword evidence="3" id="KW-1185">Reference proteome</keyword>